<proteinExistence type="inferred from homology"/>
<dbReference type="Proteomes" id="UP000225706">
    <property type="component" value="Unassembled WGS sequence"/>
</dbReference>
<evidence type="ECO:0000256" key="3">
    <source>
        <dbReference type="ARBA" id="ARBA00023216"/>
    </source>
</evidence>
<dbReference type="PROSITE" id="PS51897">
    <property type="entry name" value="ANNEXIN_2"/>
    <property type="match status" value="1"/>
</dbReference>
<dbReference type="AlphaFoldDB" id="A0A2B4S9G1"/>
<organism evidence="5 6">
    <name type="scientific">Stylophora pistillata</name>
    <name type="common">Smooth cauliflower coral</name>
    <dbReference type="NCBI Taxonomy" id="50429"/>
    <lineage>
        <taxon>Eukaryota</taxon>
        <taxon>Metazoa</taxon>
        <taxon>Cnidaria</taxon>
        <taxon>Anthozoa</taxon>
        <taxon>Hexacorallia</taxon>
        <taxon>Scleractinia</taxon>
        <taxon>Astrocoeniina</taxon>
        <taxon>Pocilloporidae</taxon>
        <taxon>Stylophora</taxon>
    </lineage>
</organism>
<dbReference type="OrthoDB" id="5981881at2759"/>
<dbReference type="PRINTS" id="PR00196">
    <property type="entry name" value="ANNEXIN"/>
</dbReference>
<protein>
    <submittedName>
        <fullName evidence="5">Annexin A6</fullName>
    </submittedName>
</protein>
<feature type="region of interest" description="Disordered" evidence="4">
    <location>
        <begin position="1"/>
        <end position="26"/>
    </location>
</feature>
<comment type="similarity">
    <text evidence="1">Belongs to the annexin family.</text>
</comment>
<dbReference type="Gene3D" id="1.10.220.10">
    <property type="entry name" value="Annexin"/>
    <property type="match status" value="3"/>
</dbReference>
<keyword evidence="3" id="KW-0041">Annexin</keyword>
<dbReference type="InterPro" id="IPR018502">
    <property type="entry name" value="Annexin_repeat"/>
</dbReference>
<dbReference type="STRING" id="50429.A0A2B4S9G1"/>
<dbReference type="SUPFAM" id="SSF47874">
    <property type="entry name" value="Annexin"/>
    <property type="match status" value="1"/>
</dbReference>
<dbReference type="EMBL" id="LSMT01000151">
    <property type="protein sequence ID" value="PFX25430.1"/>
    <property type="molecule type" value="Genomic_DNA"/>
</dbReference>
<feature type="compositionally biased region" description="Basic and acidic residues" evidence="4">
    <location>
        <begin position="7"/>
        <end position="26"/>
    </location>
</feature>
<dbReference type="SMART" id="SM00335">
    <property type="entry name" value="ANX"/>
    <property type="match status" value="2"/>
</dbReference>
<dbReference type="GO" id="GO:0005509">
    <property type="term" value="F:calcium ion binding"/>
    <property type="evidence" value="ECO:0007669"/>
    <property type="project" value="InterPro"/>
</dbReference>
<evidence type="ECO:0000256" key="4">
    <source>
        <dbReference type="SAM" id="MobiDB-lite"/>
    </source>
</evidence>
<gene>
    <name evidence="5" type="primary">ANXA6</name>
    <name evidence="5" type="ORF">AWC38_SpisGene9961</name>
</gene>
<dbReference type="GO" id="GO:0005737">
    <property type="term" value="C:cytoplasm"/>
    <property type="evidence" value="ECO:0007669"/>
    <property type="project" value="TreeGrafter"/>
</dbReference>
<keyword evidence="6" id="KW-1185">Reference proteome</keyword>
<dbReference type="PANTHER" id="PTHR10502">
    <property type="entry name" value="ANNEXIN"/>
    <property type="match status" value="1"/>
</dbReference>
<dbReference type="GO" id="GO:0005886">
    <property type="term" value="C:plasma membrane"/>
    <property type="evidence" value="ECO:0007669"/>
    <property type="project" value="TreeGrafter"/>
</dbReference>
<dbReference type="InterPro" id="IPR001464">
    <property type="entry name" value="Annexin"/>
</dbReference>
<evidence type="ECO:0000313" key="5">
    <source>
        <dbReference type="EMBL" id="PFX25430.1"/>
    </source>
</evidence>
<dbReference type="InterPro" id="IPR037104">
    <property type="entry name" value="Annexin_sf"/>
</dbReference>
<dbReference type="Pfam" id="PF00191">
    <property type="entry name" value="Annexin"/>
    <property type="match status" value="2"/>
</dbReference>
<comment type="caution">
    <text evidence="5">The sequence shown here is derived from an EMBL/GenBank/DDBJ whole genome shotgun (WGS) entry which is preliminary data.</text>
</comment>
<name>A0A2B4S9G1_STYPI</name>
<evidence type="ECO:0000256" key="2">
    <source>
        <dbReference type="ARBA" id="ARBA00022737"/>
    </source>
</evidence>
<accession>A0A2B4S9G1</accession>
<dbReference type="GO" id="GO:0005544">
    <property type="term" value="F:calcium-dependent phospholipid binding"/>
    <property type="evidence" value="ECO:0007669"/>
    <property type="project" value="InterPro"/>
</dbReference>
<reference evidence="6" key="1">
    <citation type="journal article" date="2017" name="bioRxiv">
        <title>Comparative analysis of the genomes of Stylophora pistillata and Acropora digitifera provides evidence for extensive differences between species of corals.</title>
        <authorList>
            <person name="Voolstra C.R."/>
            <person name="Li Y."/>
            <person name="Liew Y.J."/>
            <person name="Baumgarten S."/>
            <person name="Zoccola D."/>
            <person name="Flot J.-F."/>
            <person name="Tambutte S."/>
            <person name="Allemand D."/>
            <person name="Aranda M."/>
        </authorList>
    </citation>
    <scope>NUCLEOTIDE SEQUENCE [LARGE SCALE GENOMIC DNA]</scope>
</reference>
<keyword evidence="2" id="KW-0677">Repeat</keyword>
<dbReference type="GO" id="GO:0012506">
    <property type="term" value="C:vesicle membrane"/>
    <property type="evidence" value="ECO:0007669"/>
    <property type="project" value="TreeGrafter"/>
</dbReference>
<sequence length="327" mass="37833">MGCAASKGDKSESHERREAISTEPPNWDKEADVLRDAFQGLGTDEMSIVRVLARFTNRQRRKLLGVYKERFNEDLAAVLETELNGAAMTVVKALLHTPEMYDVTSLKEAFESEDYDTVVSIIISSRNDSLMDMKETYFTEFNKTLEDDLSKIPDEDVRHIVTSLLNVDRSSANKRADREAARKRATFLFNDGDILSLLCEQVGRNQLRETLAAFLEFYRINIGQFIEENCSNLSKQARDTLKDCVLLVENPPRYFAKEMAKADELKMLRMMVSRSEIDLYYIKKEFLSIYSRQLYDTIDKQCRFDYARLLIVILELRGQYTQSAKKR</sequence>
<evidence type="ECO:0000313" key="6">
    <source>
        <dbReference type="Proteomes" id="UP000225706"/>
    </source>
</evidence>
<evidence type="ECO:0000256" key="1">
    <source>
        <dbReference type="ARBA" id="ARBA00007831"/>
    </source>
</evidence>
<dbReference type="PANTHER" id="PTHR10502:SF102">
    <property type="entry name" value="ANNEXIN B11"/>
    <property type="match status" value="1"/>
</dbReference>
<dbReference type="GO" id="GO:0001786">
    <property type="term" value="F:phosphatidylserine binding"/>
    <property type="evidence" value="ECO:0007669"/>
    <property type="project" value="TreeGrafter"/>
</dbReference>
<dbReference type="GO" id="GO:0005634">
    <property type="term" value="C:nucleus"/>
    <property type="evidence" value="ECO:0007669"/>
    <property type="project" value="TreeGrafter"/>
</dbReference>